<comment type="subcellular location">
    <subcellularLocation>
        <location evidence="1">Cell inner membrane</location>
        <topology evidence="1">Multi-pass membrane protein</topology>
    </subcellularLocation>
</comment>
<dbReference type="InParanoid" id="A0A5C7EV52"/>
<evidence type="ECO:0000256" key="6">
    <source>
        <dbReference type="ARBA" id="ARBA00022989"/>
    </source>
</evidence>
<evidence type="ECO:0000313" key="10">
    <source>
        <dbReference type="EMBL" id="TXF11957.1"/>
    </source>
</evidence>
<evidence type="ECO:0000256" key="2">
    <source>
        <dbReference type="ARBA" id="ARBA00022448"/>
    </source>
</evidence>
<evidence type="ECO:0000256" key="9">
    <source>
        <dbReference type="SAM" id="Phobius"/>
    </source>
</evidence>
<evidence type="ECO:0000256" key="7">
    <source>
        <dbReference type="ARBA" id="ARBA00023136"/>
    </source>
</evidence>
<evidence type="ECO:0000313" key="11">
    <source>
        <dbReference type="Proteomes" id="UP000321201"/>
    </source>
</evidence>
<keyword evidence="7 9" id="KW-0472">Membrane</keyword>
<dbReference type="InterPro" id="IPR007272">
    <property type="entry name" value="Sulf_transp_TsuA/YedE"/>
</dbReference>
<sequence>MQRSPDPSVSARAWRQPGLPAPQWGVLGAVGVLAAVLVTLIAREAPRLGLLFVIGVLIGVTLYHAHFGFTGAYRRLIVRGEVEGVRAQLAMIALACVLFAPLLSAGDFGGHPLVGAVAPAGWQVAIGAFLFGIGMQLAGGCGSGTLYTVGGGRLRMGATLAAFCAGSFWASLHMDFWQRLPVWESRSLAELVGWPEAVAFQLAVLGLLAWIAGRYGRRRTPLPASGRRGLRRLFTGPWPLLAGAVLLALLNVATLAAAGHPWSITWAFTLWGAKAASLMGWNPEGDPFWNAPFQRAALEADVLSDVTSVMDIGMVVGAMAAAAAAGRFAPQWSAPTGALVAAVIGGLVMGYGARLAYGCNIGAFFSGIASTSLHGWLWIAAALPGNWVGIKLRPWFGLSRE</sequence>
<feature type="transmembrane region" description="Helical" evidence="9">
    <location>
        <begin position="48"/>
        <end position="73"/>
    </location>
</feature>
<dbReference type="EMBL" id="VPFL01000009">
    <property type="protein sequence ID" value="TXF11957.1"/>
    <property type="molecule type" value="Genomic_DNA"/>
</dbReference>
<feature type="transmembrane region" description="Helical" evidence="9">
    <location>
        <begin position="233"/>
        <end position="258"/>
    </location>
</feature>
<evidence type="ECO:0000256" key="8">
    <source>
        <dbReference type="ARBA" id="ARBA00035655"/>
    </source>
</evidence>
<keyword evidence="11" id="KW-1185">Reference proteome</keyword>
<feature type="transmembrane region" description="Helical" evidence="9">
    <location>
        <begin position="21"/>
        <end position="42"/>
    </location>
</feature>
<keyword evidence="4" id="KW-0997">Cell inner membrane</keyword>
<evidence type="ECO:0000256" key="1">
    <source>
        <dbReference type="ARBA" id="ARBA00004429"/>
    </source>
</evidence>
<feature type="transmembrane region" description="Helical" evidence="9">
    <location>
        <begin position="85"/>
        <end position="104"/>
    </location>
</feature>
<keyword evidence="5 9" id="KW-0812">Transmembrane</keyword>
<dbReference type="PANTHER" id="PTHR30574:SF1">
    <property type="entry name" value="SULPHUR TRANSPORT DOMAIN-CONTAINING PROTEIN"/>
    <property type="match status" value="1"/>
</dbReference>
<gene>
    <name evidence="10" type="ORF">FR698_08125</name>
</gene>
<dbReference type="OrthoDB" id="9794165at2"/>
<dbReference type="PANTHER" id="PTHR30574">
    <property type="entry name" value="INNER MEMBRANE PROTEIN YEDE"/>
    <property type="match status" value="1"/>
</dbReference>
<feature type="transmembrane region" description="Helical" evidence="9">
    <location>
        <begin position="124"/>
        <end position="147"/>
    </location>
</feature>
<dbReference type="AlphaFoldDB" id="A0A5C7EV52"/>
<evidence type="ECO:0000256" key="3">
    <source>
        <dbReference type="ARBA" id="ARBA00022475"/>
    </source>
</evidence>
<feature type="transmembrane region" description="Helical" evidence="9">
    <location>
        <begin position="338"/>
        <end position="357"/>
    </location>
</feature>
<dbReference type="Proteomes" id="UP000321201">
    <property type="component" value="Unassembled WGS sequence"/>
</dbReference>
<keyword evidence="2" id="KW-0813">Transport</keyword>
<reference evidence="10 11" key="1">
    <citation type="submission" date="2019-08" db="EMBL/GenBank/DDBJ databases">
        <title>Pelomicrobium methylotrophicum gen. nov., sp. nov. a moderately thermophilic, facultatively anaerobic, lithoautotrophic and methylotrophic bacterium isolated from a terrestrial mud volcano.</title>
        <authorList>
            <person name="Slobodkina G.B."/>
            <person name="Merkel A.Y."/>
            <person name="Slobodkin A.I."/>
        </authorList>
    </citation>
    <scope>NUCLEOTIDE SEQUENCE [LARGE SCALE GENOMIC DNA]</scope>
    <source>
        <strain evidence="10 11">SM250</strain>
    </source>
</reference>
<evidence type="ECO:0000256" key="4">
    <source>
        <dbReference type="ARBA" id="ARBA00022519"/>
    </source>
</evidence>
<feature type="transmembrane region" description="Helical" evidence="9">
    <location>
        <begin position="192"/>
        <end position="212"/>
    </location>
</feature>
<feature type="transmembrane region" description="Helical" evidence="9">
    <location>
        <begin position="363"/>
        <end position="383"/>
    </location>
</feature>
<keyword evidence="6 9" id="KW-1133">Transmembrane helix</keyword>
<dbReference type="RefSeq" id="WP_147799697.1">
    <property type="nucleotide sequence ID" value="NZ_VPFL01000009.1"/>
</dbReference>
<feature type="transmembrane region" description="Helical" evidence="9">
    <location>
        <begin position="308"/>
        <end position="326"/>
    </location>
</feature>
<feature type="transmembrane region" description="Helical" evidence="9">
    <location>
        <begin position="154"/>
        <end position="172"/>
    </location>
</feature>
<name>A0A5C7EV52_9PROT</name>
<accession>A0A5C7EV52</accession>
<keyword evidence="3" id="KW-1003">Cell membrane</keyword>
<dbReference type="GO" id="GO:0005886">
    <property type="term" value="C:plasma membrane"/>
    <property type="evidence" value="ECO:0007669"/>
    <property type="project" value="UniProtKB-SubCell"/>
</dbReference>
<protein>
    <submittedName>
        <fullName evidence="10">YeeE/YedE family protein</fullName>
    </submittedName>
</protein>
<proteinExistence type="inferred from homology"/>
<comment type="similarity">
    <text evidence="8">Belongs to the TsuA/YedE (TC 9.B.102) family.</text>
</comment>
<organism evidence="10 11">
    <name type="scientific">Pelomicrobium methylotrophicum</name>
    <dbReference type="NCBI Taxonomy" id="2602750"/>
    <lineage>
        <taxon>Bacteria</taxon>
        <taxon>Pseudomonadati</taxon>
        <taxon>Pseudomonadota</taxon>
        <taxon>Hydrogenophilia</taxon>
        <taxon>Hydrogenophilia incertae sedis</taxon>
        <taxon>Pelomicrobium</taxon>
    </lineage>
</organism>
<dbReference type="Pfam" id="PF04143">
    <property type="entry name" value="Sulf_transp"/>
    <property type="match status" value="1"/>
</dbReference>
<evidence type="ECO:0000256" key="5">
    <source>
        <dbReference type="ARBA" id="ARBA00022692"/>
    </source>
</evidence>
<comment type="caution">
    <text evidence="10">The sequence shown here is derived from an EMBL/GenBank/DDBJ whole genome shotgun (WGS) entry which is preliminary data.</text>
</comment>